<accession>A0A0A9GTP9</accession>
<name>A0A0A9GTP9_ARUDO</name>
<keyword evidence="1" id="KW-0812">Transmembrane</keyword>
<dbReference type="EMBL" id="GBRH01171960">
    <property type="protein sequence ID" value="JAE25936.1"/>
    <property type="molecule type" value="Transcribed_RNA"/>
</dbReference>
<proteinExistence type="predicted"/>
<organism evidence="2">
    <name type="scientific">Arundo donax</name>
    <name type="common">Giant reed</name>
    <name type="synonym">Donax arundinaceus</name>
    <dbReference type="NCBI Taxonomy" id="35708"/>
    <lineage>
        <taxon>Eukaryota</taxon>
        <taxon>Viridiplantae</taxon>
        <taxon>Streptophyta</taxon>
        <taxon>Embryophyta</taxon>
        <taxon>Tracheophyta</taxon>
        <taxon>Spermatophyta</taxon>
        <taxon>Magnoliopsida</taxon>
        <taxon>Liliopsida</taxon>
        <taxon>Poales</taxon>
        <taxon>Poaceae</taxon>
        <taxon>PACMAD clade</taxon>
        <taxon>Arundinoideae</taxon>
        <taxon>Arundineae</taxon>
        <taxon>Arundo</taxon>
    </lineage>
</organism>
<sequence length="46" mass="5260">MCGNLYKIWFIAWHIHENDLHSSVQAILFSVTVIGASSIYSYMKNA</sequence>
<keyword evidence="1" id="KW-0472">Membrane</keyword>
<reference evidence="2" key="1">
    <citation type="submission" date="2014-09" db="EMBL/GenBank/DDBJ databases">
        <authorList>
            <person name="Magalhaes I.L.F."/>
            <person name="Oliveira U."/>
            <person name="Santos F.R."/>
            <person name="Vidigal T.H.D.A."/>
            <person name="Brescovit A.D."/>
            <person name="Santos A.J."/>
        </authorList>
    </citation>
    <scope>NUCLEOTIDE SEQUENCE</scope>
    <source>
        <tissue evidence="2">Shoot tissue taken approximately 20 cm above the soil surface</tissue>
    </source>
</reference>
<evidence type="ECO:0000313" key="2">
    <source>
        <dbReference type="EMBL" id="JAE25936.1"/>
    </source>
</evidence>
<dbReference type="AlphaFoldDB" id="A0A0A9GTP9"/>
<feature type="transmembrane region" description="Helical" evidence="1">
    <location>
        <begin position="23"/>
        <end position="43"/>
    </location>
</feature>
<protein>
    <submittedName>
        <fullName evidence="2">Uncharacterized protein</fullName>
    </submittedName>
</protein>
<reference evidence="2" key="2">
    <citation type="journal article" date="2015" name="Data Brief">
        <title>Shoot transcriptome of the giant reed, Arundo donax.</title>
        <authorList>
            <person name="Barrero R.A."/>
            <person name="Guerrero F.D."/>
            <person name="Moolhuijzen P."/>
            <person name="Goolsby J.A."/>
            <person name="Tidwell J."/>
            <person name="Bellgard S.E."/>
            <person name="Bellgard M.I."/>
        </authorList>
    </citation>
    <scope>NUCLEOTIDE SEQUENCE</scope>
    <source>
        <tissue evidence="2">Shoot tissue taken approximately 20 cm above the soil surface</tissue>
    </source>
</reference>
<keyword evidence="1" id="KW-1133">Transmembrane helix</keyword>
<evidence type="ECO:0000256" key="1">
    <source>
        <dbReference type="SAM" id="Phobius"/>
    </source>
</evidence>